<comment type="caution">
    <text evidence="1">The sequence shown here is derived from an EMBL/GenBank/DDBJ whole genome shotgun (WGS) entry which is preliminary data.</text>
</comment>
<dbReference type="Proteomes" id="UP001281203">
    <property type="component" value="Unassembled WGS sequence"/>
</dbReference>
<dbReference type="InterPro" id="IPR036265">
    <property type="entry name" value="HIT-like_sf"/>
</dbReference>
<dbReference type="RefSeq" id="WP_317065317.1">
    <property type="nucleotide sequence ID" value="NZ_WBKO01000002.1"/>
</dbReference>
<dbReference type="SUPFAM" id="SSF54197">
    <property type="entry name" value="HIT-like"/>
    <property type="match status" value="1"/>
</dbReference>
<organism evidence="1 2">
    <name type="scientific">Methanoculleus caldifontis</name>
    <dbReference type="NCBI Taxonomy" id="2651577"/>
    <lineage>
        <taxon>Archaea</taxon>
        <taxon>Methanobacteriati</taxon>
        <taxon>Methanobacteriota</taxon>
        <taxon>Stenosarchaea group</taxon>
        <taxon>Methanomicrobia</taxon>
        <taxon>Methanomicrobiales</taxon>
        <taxon>Methanomicrobiaceae</taxon>
        <taxon>Methanoculleus</taxon>
    </lineage>
</organism>
<accession>A0ABU3X2S8</accession>
<proteinExistence type="predicted"/>
<protein>
    <submittedName>
        <fullName evidence="1">Uncharacterized protein</fullName>
    </submittedName>
</protein>
<evidence type="ECO:0000313" key="2">
    <source>
        <dbReference type="Proteomes" id="UP001281203"/>
    </source>
</evidence>
<keyword evidence="2" id="KW-1185">Reference proteome</keyword>
<name>A0ABU3X2S8_9EURY</name>
<evidence type="ECO:0000313" key="1">
    <source>
        <dbReference type="EMBL" id="MDV2482251.1"/>
    </source>
</evidence>
<reference evidence="1 2" key="1">
    <citation type="submission" date="2019-10" db="EMBL/GenBank/DDBJ databases">
        <title>Isolation and characterization of Methanoculleus sp. Wushi-C6 from a hot spring well.</title>
        <authorList>
            <person name="Chen S.-C."/>
            <person name="Lan Z.-H."/>
            <person name="You Y.-T."/>
            <person name="Lai M.-C."/>
        </authorList>
    </citation>
    <scope>NUCLEOTIDE SEQUENCE [LARGE SCALE GENOMIC DNA]</scope>
    <source>
        <strain evidence="1 2">Wushi-C6</strain>
    </source>
</reference>
<sequence>MVQVQLDITRLPGIVQELGPEMEELVSRIYSWYVEPGHLVFPDAMREWVREKYGDIEAQQIVRVTNNQTGESTLFNSVRARRPVLTPRAEETRDLQAMASEGPFANPLEETPADTFGRIEGDHWVTASNIAKYDYLHAVIIARENNPYIVAEPEVADMISVAVRWCQEANRANPAAVHPFLIWNFLWRAGASIVHNHAQVLLTHRMYTAPERLETAREEYRCRYGSEYYDDLFRAHTAIGLGLVHRNAQIMAHLTPRKEHEVVIIARTPHDLAPALAKVLECYRNMGVQSYNAAVYMPPLCGEGYYIGWVVDRGDLHSRTSDIGGMELYAGTPVVTSDPFRLMEHLAAVMLP</sequence>
<dbReference type="EMBL" id="WBKO01000002">
    <property type="protein sequence ID" value="MDV2482251.1"/>
    <property type="molecule type" value="Genomic_DNA"/>
</dbReference>
<gene>
    <name evidence="1" type="ORF">F8E02_09625</name>
</gene>